<organism evidence="9 10">
    <name type="scientific">Trichogramma kaykai</name>
    <dbReference type="NCBI Taxonomy" id="54128"/>
    <lineage>
        <taxon>Eukaryota</taxon>
        <taxon>Metazoa</taxon>
        <taxon>Ecdysozoa</taxon>
        <taxon>Arthropoda</taxon>
        <taxon>Hexapoda</taxon>
        <taxon>Insecta</taxon>
        <taxon>Pterygota</taxon>
        <taxon>Neoptera</taxon>
        <taxon>Endopterygota</taxon>
        <taxon>Hymenoptera</taxon>
        <taxon>Apocrita</taxon>
        <taxon>Proctotrupomorpha</taxon>
        <taxon>Chalcidoidea</taxon>
        <taxon>Trichogrammatidae</taxon>
        <taxon>Trichogramma</taxon>
    </lineage>
</organism>
<keyword evidence="2" id="KW-0479">Metal-binding</keyword>
<dbReference type="AlphaFoldDB" id="A0ABD2X8X6"/>
<dbReference type="Proteomes" id="UP001627154">
    <property type="component" value="Unassembled WGS sequence"/>
</dbReference>
<proteinExistence type="predicted"/>
<evidence type="ECO:0000259" key="7">
    <source>
        <dbReference type="PROSITE" id="PS50934"/>
    </source>
</evidence>
<evidence type="ECO:0000259" key="8">
    <source>
        <dbReference type="PROSITE" id="PS51293"/>
    </source>
</evidence>
<evidence type="ECO:0000313" key="9">
    <source>
        <dbReference type="EMBL" id="KAL3401081.1"/>
    </source>
</evidence>
<feature type="domain" description="SWIRM" evidence="7">
    <location>
        <begin position="374"/>
        <end position="461"/>
    </location>
</feature>
<comment type="subcellular location">
    <subcellularLocation>
        <location evidence="1">Nucleus</location>
    </subcellularLocation>
</comment>
<comment type="caution">
    <text evidence="9">The sequence shown here is derived from an EMBL/GenBank/DDBJ whole genome shotgun (WGS) entry which is preliminary data.</text>
</comment>
<dbReference type="Pfam" id="PF04433">
    <property type="entry name" value="SWIRM"/>
    <property type="match status" value="1"/>
</dbReference>
<evidence type="ECO:0000256" key="4">
    <source>
        <dbReference type="ARBA" id="ARBA00022833"/>
    </source>
</evidence>
<dbReference type="Pfam" id="PF25299">
    <property type="entry name" value="ZZ_ADA2"/>
    <property type="match status" value="1"/>
</dbReference>
<reference evidence="9 10" key="1">
    <citation type="journal article" date="2024" name="bioRxiv">
        <title>A reference genome for Trichogramma kaykai: A tiny desert-dwelling parasitoid wasp with competing sex-ratio distorters.</title>
        <authorList>
            <person name="Culotta J."/>
            <person name="Lindsey A.R."/>
        </authorList>
    </citation>
    <scope>NUCLEOTIDE SEQUENCE [LARGE SCALE GENOMIC DNA]</scope>
    <source>
        <strain evidence="9 10">KSX58</strain>
    </source>
</reference>
<dbReference type="PANTHER" id="PTHR12374">
    <property type="entry name" value="TRANSCRIPTIONAL ADAPTOR 2 ADA2 -RELATED"/>
    <property type="match status" value="1"/>
</dbReference>
<evidence type="ECO:0008006" key="11">
    <source>
        <dbReference type="Google" id="ProtNLM"/>
    </source>
</evidence>
<dbReference type="FunFam" id="1.10.10.10:FF:000087">
    <property type="entry name" value="Transcriptional adapter 2"/>
    <property type="match status" value="1"/>
</dbReference>
<gene>
    <name evidence="9" type="ORF">TKK_005714</name>
</gene>
<dbReference type="Pfam" id="PF22941">
    <property type="entry name" value="TADA2A-like_3rd"/>
    <property type="match status" value="1"/>
</dbReference>
<dbReference type="SUPFAM" id="SSF46689">
    <property type="entry name" value="Homeodomain-like"/>
    <property type="match status" value="2"/>
</dbReference>
<evidence type="ECO:0000256" key="3">
    <source>
        <dbReference type="ARBA" id="ARBA00022771"/>
    </source>
</evidence>
<keyword evidence="5" id="KW-0539">Nucleus</keyword>
<evidence type="ECO:0000313" key="10">
    <source>
        <dbReference type="Proteomes" id="UP001627154"/>
    </source>
</evidence>
<evidence type="ECO:0000256" key="2">
    <source>
        <dbReference type="ARBA" id="ARBA00022723"/>
    </source>
</evidence>
<feature type="domain" description="Myb-like" evidence="6">
    <location>
        <begin position="103"/>
        <end position="148"/>
    </location>
</feature>
<dbReference type="PROSITE" id="PS50090">
    <property type="entry name" value="MYB_LIKE"/>
    <property type="match status" value="1"/>
</dbReference>
<evidence type="ECO:0000259" key="6">
    <source>
        <dbReference type="PROSITE" id="PS50090"/>
    </source>
</evidence>
<dbReference type="SUPFAM" id="SSF57850">
    <property type="entry name" value="RING/U-box"/>
    <property type="match status" value="1"/>
</dbReference>
<name>A0ABD2X8X6_9HYME</name>
<dbReference type="GO" id="GO:0005634">
    <property type="term" value="C:nucleus"/>
    <property type="evidence" value="ECO:0007669"/>
    <property type="project" value="UniProtKB-SubCell"/>
</dbReference>
<dbReference type="Gene3D" id="1.10.10.10">
    <property type="entry name" value="Winged helix-like DNA-binding domain superfamily/Winged helix DNA-binding domain"/>
    <property type="match status" value="1"/>
</dbReference>
<dbReference type="EMBL" id="JBJJXI010000049">
    <property type="protein sequence ID" value="KAL3401081.1"/>
    <property type="molecule type" value="Genomic_DNA"/>
</dbReference>
<keyword evidence="3" id="KW-0863">Zinc-finger</keyword>
<dbReference type="InterPro" id="IPR001005">
    <property type="entry name" value="SANT/Myb"/>
</dbReference>
<dbReference type="InterPro" id="IPR036388">
    <property type="entry name" value="WH-like_DNA-bd_sf"/>
</dbReference>
<feature type="domain" description="SANT" evidence="8">
    <location>
        <begin position="102"/>
        <end position="152"/>
    </location>
</feature>
<keyword evidence="4" id="KW-0862">Zinc</keyword>
<dbReference type="PROSITE" id="PS51293">
    <property type="entry name" value="SANT"/>
    <property type="match status" value="1"/>
</dbReference>
<dbReference type="Gene3D" id="1.10.10.60">
    <property type="entry name" value="Homeodomain-like"/>
    <property type="match status" value="1"/>
</dbReference>
<sequence length="461" mass="54176">MAHLNTEPTEEDAADLQFPKDLSNVDQSIVRHQIVTTKLEDSVVENKCFICDQILYEPYIRCAVCEIIFLCKTCFCSGQEKLCHTNNHDYVIIKNNFSLFQNSNWNAKEEIKFLNLLLKFGYGNWTDISLGLLNKTPEECEKHYLTYYLTNSCVAQLPKFNSFVYSYAEVCTYSSNRKNTIDPPRYTETETNYKLIAGYNPVRSDFEINFDNHAEMILNNLSARNNLTNDKCLNERIHLAMIEIYNRRLKSRKEREQIIKNHGLISIKKKNMCFDRYSSFIDKQLVKRLHIFSQFFNGINYDSLMETFYRIGELKQKMHTLFKYRSIGVKSLDEIYVYTEVSKIKNSSSKILSQYTNASELKNVQKFSLASVPKKRQTQQPINLYPNMPGYEKLSEKEKELCAILRLVPKSFIDHKHLLITEYNKFGKVTLSQARHLLKIDVNKTKKIFEYFSKEGWINRL</sequence>
<dbReference type="GO" id="GO:0008270">
    <property type="term" value="F:zinc ion binding"/>
    <property type="evidence" value="ECO:0007669"/>
    <property type="project" value="UniProtKB-KW"/>
</dbReference>
<dbReference type="PANTHER" id="PTHR12374:SF20">
    <property type="entry name" value="TRANSCRIPTIONAL ADAPTER 2-ALPHA"/>
    <property type="match status" value="1"/>
</dbReference>
<dbReference type="InterPro" id="IPR009057">
    <property type="entry name" value="Homeodomain-like_sf"/>
</dbReference>
<dbReference type="InterPro" id="IPR017884">
    <property type="entry name" value="SANT_dom"/>
</dbReference>
<evidence type="ECO:0000256" key="5">
    <source>
        <dbReference type="ARBA" id="ARBA00023242"/>
    </source>
</evidence>
<dbReference type="Pfam" id="PF00249">
    <property type="entry name" value="Myb_DNA-binding"/>
    <property type="match status" value="1"/>
</dbReference>
<evidence type="ECO:0000256" key="1">
    <source>
        <dbReference type="ARBA" id="ARBA00004123"/>
    </source>
</evidence>
<dbReference type="CDD" id="cd00167">
    <property type="entry name" value="SANT"/>
    <property type="match status" value="1"/>
</dbReference>
<dbReference type="InterPro" id="IPR055141">
    <property type="entry name" value="TADA2A_B-like_dom"/>
</dbReference>
<dbReference type="InterPro" id="IPR000433">
    <property type="entry name" value="Znf_ZZ"/>
</dbReference>
<keyword evidence="10" id="KW-1185">Reference proteome</keyword>
<accession>A0ABD2X8X6</accession>
<dbReference type="PROSITE" id="PS50934">
    <property type="entry name" value="SWIRM"/>
    <property type="match status" value="1"/>
</dbReference>
<protein>
    <recommendedName>
        <fullName evidence="11">Transcriptional adapter</fullName>
    </recommendedName>
</protein>
<dbReference type="SMART" id="SM00717">
    <property type="entry name" value="SANT"/>
    <property type="match status" value="1"/>
</dbReference>
<dbReference type="GO" id="GO:0140672">
    <property type="term" value="C:ATAC complex"/>
    <property type="evidence" value="ECO:0007669"/>
    <property type="project" value="UniProtKB-ARBA"/>
</dbReference>
<dbReference type="InterPro" id="IPR007526">
    <property type="entry name" value="SWIRM"/>
</dbReference>